<keyword evidence="4 7" id="KW-0863">Zinc-finger</keyword>
<evidence type="ECO:0000313" key="13">
    <source>
        <dbReference type="EMBL" id="JAQ13590.1"/>
    </source>
</evidence>
<dbReference type="PROSITE" id="PS00028">
    <property type="entry name" value="ZINC_FINGER_C2H2_1"/>
    <property type="match status" value="4"/>
</dbReference>
<evidence type="ECO:0000259" key="11">
    <source>
        <dbReference type="PROSITE" id="PS51915"/>
    </source>
</evidence>
<gene>
    <name evidence="12" type="primary">wdn</name>
    <name evidence="12" type="ORF">CM83_89095</name>
    <name evidence="13" type="ORF">g.85687</name>
</gene>
<dbReference type="GO" id="GO:0005634">
    <property type="term" value="C:nucleus"/>
    <property type="evidence" value="ECO:0007669"/>
    <property type="project" value="UniProtKB-SubCell"/>
</dbReference>
<feature type="domain" description="C2H2-type" evidence="10">
    <location>
        <begin position="383"/>
        <end position="411"/>
    </location>
</feature>
<dbReference type="EMBL" id="GDHC01005039">
    <property type="protein sequence ID" value="JAQ13590.1"/>
    <property type="molecule type" value="Transcribed_RNA"/>
</dbReference>
<feature type="domain" description="ZAD" evidence="11">
    <location>
        <begin position="9"/>
        <end position="87"/>
    </location>
</feature>
<dbReference type="PROSITE" id="PS51915">
    <property type="entry name" value="ZAD"/>
    <property type="match status" value="1"/>
</dbReference>
<reference evidence="12" key="1">
    <citation type="journal article" date="2014" name="PLoS ONE">
        <title>Transcriptome-Based Identification of ABC Transporters in the Western Tarnished Plant Bug Lygus hesperus.</title>
        <authorList>
            <person name="Hull J.J."/>
            <person name="Chaney K."/>
            <person name="Geib S.M."/>
            <person name="Fabrick J.A."/>
            <person name="Brent C.S."/>
            <person name="Walsh D."/>
            <person name="Lavine L.C."/>
        </authorList>
    </citation>
    <scope>NUCLEOTIDE SEQUENCE</scope>
</reference>
<evidence type="ECO:0000256" key="5">
    <source>
        <dbReference type="ARBA" id="ARBA00022833"/>
    </source>
</evidence>
<keyword evidence="5 8" id="KW-0862">Zinc</keyword>
<protein>
    <submittedName>
        <fullName evidence="12">Serendipity locus protein H-1</fullName>
    </submittedName>
</protein>
<evidence type="ECO:0000256" key="9">
    <source>
        <dbReference type="SAM" id="MobiDB-lite"/>
    </source>
</evidence>
<dbReference type="InterPro" id="IPR013087">
    <property type="entry name" value="Znf_C2H2_type"/>
</dbReference>
<keyword evidence="3" id="KW-0677">Repeat</keyword>
<feature type="domain" description="C2H2-type" evidence="10">
    <location>
        <begin position="275"/>
        <end position="302"/>
    </location>
</feature>
<feature type="binding site" evidence="8">
    <location>
        <position position="11"/>
    </location>
    <ligand>
        <name>Zn(2+)</name>
        <dbReference type="ChEBI" id="CHEBI:29105"/>
    </ligand>
</feature>
<evidence type="ECO:0000256" key="1">
    <source>
        <dbReference type="ARBA" id="ARBA00004123"/>
    </source>
</evidence>
<dbReference type="Gene3D" id="3.30.160.60">
    <property type="entry name" value="Classic Zinc Finger"/>
    <property type="match status" value="3"/>
</dbReference>
<dbReference type="Gene3D" id="3.40.1800.20">
    <property type="match status" value="1"/>
</dbReference>
<dbReference type="PROSITE" id="PS50157">
    <property type="entry name" value="ZINC_FINGER_C2H2_2"/>
    <property type="match status" value="4"/>
</dbReference>
<dbReference type="SMART" id="SM00355">
    <property type="entry name" value="ZnF_C2H2"/>
    <property type="match status" value="4"/>
</dbReference>
<proteinExistence type="predicted"/>
<feature type="binding site" evidence="8">
    <location>
        <position position="63"/>
    </location>
    <ligand>
        <name>Zn(2+)</name>
        <dbReference type="ChEBI" id="CHEBI:29105"/>
    </ligand>
</feature>
<accession>A0A0A9YI53</accession>
<dbReference type="PANTHER" id="PTHR24394:SF44">
    <property type="entry name" value="ZINC FINGER PROTEIN 271-LIKE"/>
    <property type="match status" value="1"/>
</dbReference>
<evidence type="ECO:0000256" key="3">
    <source>
        <dbReference type="ARBA" id="ARBA00022737"/>
    </source>
</evidence>
<dbReference type="SUPFAM" id="SSF57716">
    <property type="entry name" value="Glucocorticoid receptor-like (DNA-binding domain)"/>
    <property type="match status" value="1"/>
</dbReference>
<keyword evidence="6" id="KW-0539">Nucleus</keyword>
<dbReference type="PANTHER" id="PTHR24394">
    <property type="entry name" value="ZINC FINGER PROTEIN"/>
    <property type="match status" value="1"/>
</dbReference>
<comment type="subcellular location">
    <subcellularLocation>
        <location evidence="1">Nucleus</location>
    </subcellularLocation>
</comment>
<reference evidence="13" key="3">
    <citation type="journal article" date="2016" name="Gigascience">
        <title>De novo construction of an expanded transcriptome assembly for the western tarnished plant bug, Lygus hesperus.</title>
        <authorList>
            <person name="Tassone E.E."/>
            <person name="Geib S.M."/>
            <person name="Hall B."/>
            <person name="Fabrick J.A."/>
            <person name="Brent C.S."/>
            <person name="Hull J.J."/>
        </authorList>
    </citation>
    <scope>NUCLEOTIDE SEQUENCE</scope>
</reference>
<dbReference type="AlphaFoldDB" id="A0A0A9YI53"/>
<evidence type="ECO:0000259" key="10">
    <source>
        <dbReference type="PROSITE" id="PS50157"/>
    </source>
</evidence>
<evidence type="ECO:0000313" key="12">
    <source>
        <dbReference type="EMBL" id="JAG32742.1"/>
    </source>
</evidence>
<feature type="compositionally biased region" description="Basic and acidic residues" evidence="9">
    <location>
        <begin position="175"/>
        <end position="196"/>
    </location>
</feature>
<dbReference type="GO" id="GO:0000981">
    <property type="term" value="F:DNA-binding transcription factor activity, RNA polymerase II-specific"/>
    <property type="evidence" value="ECO:0007669"/>
    <property type="project" value="TreeGrafter"/>
</dbReference>
<dbReference type="SMART" id="SM00868">
    <property type="entry name" value="zf-AD"/>
    <property type="match status" value="1"/>
</dbReference>
<evidence type="ECO:0000256" key="8">
    <source>
        <dbReference type="PROSITE-ProRule" id="PRU01263"/>
    </source>
</evidence>
<dbReference type="EMBL" id="GBHO01010862">
    <property type="protein sequence ID" value="JAG32742.1"/>
    <property type="molecule type" value="Transcribed_RNA"/>
</dbReference>
<feature type="domain" description="C2H2-type" evidence="10">
    <location>
        <begin position="327"/>
        <end position="354"/>
    </location>
</feature>
<dbReference type="InterPro" id="IPR036236">
    <property type="entry name" value="Znf_C2H2_sf"/>
</dbReference>
<evidence type="ECO:0000256" key="2">
    <source>
        <dbReference type="ARBA" id="ARBA00022723"/>
    </source>
</evidence>
<evidence type="ECO:0000256" key="7">
    <source>
        <dbReference type="PROSITE-ProRule" id="PRU00042"/>
    </source>
</evidence>
<evidence type="ECO:0000256" key="6">
    <source>
        <dbReference type="ARBA" id="ARBA00023242"/>
    </source>
</evidence>
<dbReference type="InterPro" id="IPR012934">
    <property type="entry name" value="Znf_AD"/>
</dbReference>
<dbReference type="Pfam" id="PF00096">
    <property type="entry name" value="zf-C2H2"/>
    <property type="match status" value="3"/>
</dbReference>
<feature type="domain" description="C2H2-type" evidence="10">
    <location>
        <begin position="355"/>
        <end position="382"/>
    </location>
</feature>
<dbReference type="GO" id="GO:0008270">
    <property type="term" value="F:zinc ion binding"/>
    <property type="evidence" value="ECO:0007669"/>
    <property type="project" value="UniProtKB-UniRule"/>
</dbReference>
<feature type="region of interest" description="Disordered" evidence="9">
    <location>
        <begin position="175"/>
        <end position="203"/>
    </location>
</feature>
<dbReference type="SUPFAM" id="SSF57667">
    <property type="entry name" value="beta-beta-alpha zinc fingers"/>
    <property type="match status" value="2"/>
</dbReference>
<name>A0A0A9YI53_LYGHE</name>
<organism evidence="12">
    <name type="scientific">Lygus hesperus</name>
    <name type="common">Western plant bug</name>
    <dbReference type="NCBI Taxonomy" id="30085"/>
    <lineage>
        <taxon>Eukaryota</taxon>
        <taxon>Metazoa</taxon>
        <taxon>Ecdysozoa</taxon>
        <taxon>Arthropoda</taxon>
        <taxon>Hexapoda</taxon>
        <taxon>Insecta</taxon>
        <taxon>Pterygota</taxon>
        <taxon>Neoptera</taxon>
        <taxon>Paraneoptera</taxon>
        <taxon>Hemiptera</taxon>
        <taxon>Heteroptera</taxon>
        <taxon>Panheteroptera</taxon>
        <taxon>Cimicomorpha</taxon>
        <taxon>Miridae</taxon>
        <taxon>Mirini</taxon>
        <taxon>Lygus</taxon>
    </lineage>
</organism>
<keyword evidence="2 8" id="KW-0479">Metal-binding</keyword>
<evidence type="ECO:0000256" key="4">
    <source>
        <dbReference type="ARBA" id="ARBA00022771"/>
    </source>
</evidence>
<reference evidence="12" key="2">
    <citation type="submission" date="2014-07" db="EMBL/GenBank/DDBJ databases">
        <authorList>
            <person name="Hull J."/>
        </authorList>
    </citation>
    <scope>NUCLEOTIDE SEQUENCE</scope>
</reference>
<feature type="binding site" evidence="8">
    <location>
        <position position="60"/>
    </location>
    <ligand>
        <name>Zn(2+)</name>
        <dbReference type="ChEBI" id="CHEBI:29105"/>
    </ligand>
</feature>
<dbReference type="FunFam" id="3.30.160.60:FF:000072">
    <property type="entry name" value="zinc finger protein 143 isoform X1"/>
    <property type="match status" value="1"/>
</dbReference>
<dbReference type="Pfam" id="PF07776">
    <property type="entry name" value="zf-AD"/>
    <property type="match status" value="1"/>
</dbReference>
<feature type="binding site" evidence="8">
    <location>
        <position position="14"/>
    </location>
    <ligand>
        <name>Zn(2+)</name>
        <dbReference type="ChEBI" id="CHEBI:29105"/>
    </ligand>
</feature>
<sequence length="419" mass="47633">MAGACTFDDLCRICIVGGSSEGGSVAIYSDEGKSLGLPDKITSFLSVKISEEDCLPKVVCEDCKHKLDCIENFRNMALKSQTSLQQLQKSDGVLSRESISAVVEITTKEESDWWTLKTEHKSYGSEEDNDEGNDSFDNQMALRSLRQISVHKSHVDSTCTDIELNMQSDLEWWENKKEHDDDSGEEPSRDSITDQCREEEDTSKSLLHSILTKGQAFSGSDVTEMEVTVDPMLFFEEDEDEEEGTSDQLVSHQTAVISSSPGMETSQHVSDPKPYQCYLCPRGFNSDLSLKSHLWNHIPSRKVLANSDLNRYEMESAIRTRMFNSQCLCQECGRVYPSKSTLRAHQITHSNLRPHKCSLCDKTFKRNQDLKFHINQHTGERPYRCPYCPKAFASSGNCFSHRKRMHPKQLARDKKRTKR</sequence>